<protein>
    <submittedName>
        <fullName evidence="1">Uncharacterized protein</fullName>
    </submittedName>
</protein>
<gene>
    <name evidence="1" type="ORF">MERR_LOCUS8747</name>
</gene>
<comment type="caution">
    <text evidence="1">The sequence shown here is derived from an EMBL/GenBank/DDBJ whole genome shotgun (WGS) entry which is preliminary data.</text>
</comment>
<keyword evidence="2" id="KW-1185">Reference proteome</keyword>
<organism evidence="1 2">
    <name type="scientific">Microthlaspi erraticum</name>
    <dbReference type="NCBI Taxonomy" id="1685480"/>
    <lineage>
        <taxon>Eukaryota</taxon>
        <taxon>Viridiplantae</taxon>
        <taxon>Streptophyta</taxon>
        <taxon>Embryophyta</taxon>
        <taxon>Tracheophyta</taxon>
        <taxon>Spermatophyta</taxon>
        <taxon>Magnoliopsida</taxon>
        <taxon>eudicotyledons</taxon>
        <taxon>Gunneridae</taxon>
        <taxon>Pentapetalae</taxon>
        <taxon>rosids</taxon>
        <taxon>malvids</taxon>
        <taxon>Brassicales</taxon>
        <taxon>Brassicaceae</taxon>
        <taxon>Coluteocarpeae</taxon>
        <taxon>Microthlaspi</taxon>
    </lineage>
</organism>
<evidence type="ECO:0000313" key="1">
    <source>
        <dbReference type="EMBL" id="CAA7021512.1"/>
    </source>
</evidence>
<dbReference type="EMBL" id="CACVBM020000621">
    <property type="protein sequence ID" value="CAA7021512.1"/>
    <property type="molecule type" value="Genomic_DNA"/>
</dbReference>
<evidence type="ECO:0000313" key="2">
    <source>
        <dbReference type="Proteomes" id="UP000467841"/>
    </source>
</evidence>
<reference evidence="1" key="1">
    <citation type="submission" date="2020-01" db="EMBL/GenBank/DDBJ databases">
        <authorList>
            <person name="Mishra B."/>
        </authorList>
    </citation>
    <scope>NUCLEOTIDE SEQUENCE [LARGE SCALE GENOMIC DNA]</scope>
</reference>
<proteinExistence type="predicted"/>
<dbReference type="Proteomes" id="UP000467841">
    <property type="component" value="Unassembled WGS sequence"/>
</dbReference>
<dbReference type="AlphaFoldDB" id="A0A6D2I3E5"/>
<accession>A0A6D2I3E5</accession>
<sequence>MALSPTIVAFHSFSELHVIKFMYWNTTTHVASPHKFRPLVVTSMTMIPWFLRLSDRRASVHKIFLPTGLSSTISDVESGFTKLLDLCKCTDRGSMGIEHKDWLLSTL</sequence>
<name>A0A6D2I3E5_9BRAS</name>